<proteinExistence type="predicted"/>
<gene>
    <name evidence="8" type="ORF">FB380_003075</name>
    <name evidence="7" type="ORF">GCM10011589_13510</name>
</gene>
<feature type="transmembrane region" description="Helical" evidence="6">
    <location>
        <begin position="119"/>
        <end position="138"/>
    </location>
</feature>
<organism evidence="8 9">
    <name type="scientific">Modestobacter marinus</name>
    <dbReference type="NCBI Taxonomy" id="477641"/>
    <lineage>
        <taxon>Bacteria</taxon>
        <taxon>Bacillati</taxon>
        <taxon>Actinomycetota</taxon>
        <taxon>Actinomycetes</taxon>
        <taxon>Geodermatophilales</taxon>
        <taxon>Geodermatophilaceae</taxon>
        <taxon>Modestobacter</taxon>
    </lineage>
</organism>
<feature type="transmembrane region" description="Helical" evidence="6">
    <location>
        <begin position="90"/>
        <end position="112"/>
    </location>
</feature>
<reference evidence="8 9" key="3">
    <citation type="submission" date="2020-02" db="EMBL/GenBank/DDBJ databases">
        <title>Sequencing the genomes of 1000 actinobacteria strains.</title>
        <authorList>
            <person name="Klenk H.-P."/>
        </authorList>
    </citation>
    <scope>NUCLEOTIDE SEQUENCE [LARGE SCALE GENOMIC DNA]</scope>
    <source>
        <strain evidence="8 9">DSM 45201</strain>
    </source>
</reference>
<dbReference type="EMBL" id="BMMI01000002">
    <property type="protein sequence ID" value="GGL58805.1"/>
    <property type="molecule type" value="Genomic_DNA"/>
</dbReference>
<dbReference type="Proteomes" id="UP000552836">
    <property type="component" value="Unassembled WGS sequence"/>
</dbReference>
<dbReference type="InterPro" id="IPR032808">
    <property type="entry name" value="DoxX"/>
</dbReference>
<name>A0A846LYX4_9ACTN</name>
<evidence type="ECO:0000313" key="9">
    <source>
        <dbReference type="Proteomes" id="UP000552836"/>
    </source>
</evidence>
<evidence type="ECO:0000256" key="1">
    <source>
        <dbReference type="ARBA" id="ARBA00004141"/>
    </source>
</evidence>
<dbReference type="Proteomes" id="UP000648663">
    <property type="component" value="Unassembled WGS sequence"/>
</dbReference>
<evidence type="ECO:0000256" key="4">
    <source>
        <dbReference type="ARBA" id="ARBA00023136"/>
    </source>
</evidence>
<feature type="transmembrane region" description="Helical" evidence="6">
    <location>
        <begin position="60"/>
        <end position="78"/>
    </location>
</feature>
<sequence>MHPTQAPPAERTHWSPPDAAATAPAATPARLVPRAVGQADAVLGGVADACRRRGPMALRWSLAVVFVWFGGLKLAGATPVEGLIAATLPFVSPAVSVPALGLGEVALGVAVALGLAPRLTLLALAAHLTGTFLAFAMAPELMVTDGNPLLLTADGEFVLKNVVLISAALVLVGRYADGARPGGRAVPRA</sequence>
<comment type="caution">
    <text evidence="8">The sequence shown here is derived from an EMBL/GenBank/DDBJ whole genome shotgun (WGS) entry which is preliminary data.</text>
</comment>
<accession>A0A846LYX4</accession>
<dbReference type="Pfam" id="PF07681">
    <property type="entry name" value="DoxX"/>
    <property type="match status" value="1"/>
</dbReference>
<feature type="region of interest" description="Disordered" evidence="5">
    <location>
        <begin position="1"/>
        <end position="23"/>
    </location>
</feature>
<keyword evidence="10" id="KW-1185">Reference proteome</keyword>
<feature type="transmembrane region" description="Helical" evidence="6">
    <location>
        <begin position="158"/>
        <end position="176"/>
    </location>
</feature>
<keyword evidence="3 6" id="KW-1133">Transmembrane helix</keyword>
<keyword evidence="4 6" id="KW-0472">Membrane</keyword>
<comment type="subcellular location">
    <subcellularLocation>
        <location evidence="1">Membrane</location>
        <topology evidence="1">Multi-pass membrane protein</topology>
    </subcellularLocation>
</comment>
<dbReference type="AlphaFoldDB" id="A0A846LYX4"/>
<evidence type="ECO:0000256" key="2">
    <source>
        <dbReference type="ARBA" id="ARBA00022692"/>
    </source>
</evidence>
<dbReference type="RefSeq" id="WP_166755816.1">
    <property type="nucleotide sequence ID" value="NZ_BAABJU010000023.1"/>
</dbReference>
<evidence type="ECO:0000256" key="6">
    <source>
        <dbReference type="SAM" id="Phobius"/>
    </source>
</evidence>
<reference evidence="7" key="1">
    <citation type="journal article" date="2014" name="Int. J. Syst. Evol. Microbiol.">
        <title>Complete genome of a new Firmicutes species belonging to the dominant human colonic microbiota ('Ruminococcus bicirculans') reveals two chromosomes and a selective capacity to utilize plant glucans.</title>
        <authorList>
            <consortium name="NISC Comparative Sequencing Program"/>
            <person name="Wegmann U."/>
            <person name="Louis P."/>
            <person name="Goesmann A."/>
            <person name="Henrissat B."/>
            <person name="Duncan S.H."/>
            <person name="Flint H.J."/>
        </authorList>
    </citation>
    <scope>NUCLEOTIDE SEQUENCE</scope>
    <source>
        <strain evidence="7">CGMCC 4.5581</strain>
    </source>
</reference>
<keyword evidence="2 6" id="KW-0812">Transmembrane</keyword>
<evidence type="ECO:0000256" key="5">
    <source>
        <dbReference type="SAM" id="MobiDB-lite"/>
    </source>
</evidence>
<dbReference type="GO" id="GO:0016020">
    <property type="term" value="C:membrane"/>
    <property type="evidence" value="ECO:0007669"/>
    <property type="project" value="UniProtKB-SubCell"/>
</dbReference>
<evidence type="ECO:0000313" key="7">
    <source>
        <dbReference type="EMBL" id="GGL58805.1"/>
    </source>
</evidence>
<protein>
    <submittedName>
        <fullName evidence="8">Putative membrane protein YphA (DoxX/SURF4 family)</fullName>
    </submittedName>
</protein>
<reference evidence="7" key="4">
    <citation type="submission" date="2024-05" db="EMBL/GenBank/DDBJ databases">
        <authorList>
            <person name="Sun Q."/>
            <person name="Zhou Y."/>
        </authorList>
    </citation>
    <scope>NUCLEOTIDE SEQUENCE</scope>
    <source>
        <strain evidence="7">CGMCC 4.5581</strain>
    </source>
</reference>
<evidence type="ECO:0000313" key="8">
    <source>
        <dbReference type="EMBL" id="NIH68629.1"/>
    </source>
</evidence>
<evidence type="ECO:0000313" key="10">
    <source>
        <dbReference type="Proteomes" id="UP000648663"/>
    </source>
</evidence>
<dbReference type="EMBL" id="JAAMPA010000001">
    <property type="protein sequence ID" value="NIH68629.1"/>
    <property type="molecule type" value="Genomic_DNA"/>
</dbReference>
<reference evidence="10" key="2">
    <citation type="journal article" date="2019" name="Int. J. Syst. Evol. Microbiol.">
        <title>The Global Catalogue of Microorganisms (GCM) 10K type strain sequencing project: providing services to taxonomists for standard genome sequencing and annotation.</title>
        <authorList>
            <consortium name="The Broad Institute Genomics Platform"/>
            <consortium name="The Broad Institute Genome Sequencing Center for Infectious Disease"/>
            <person name="Wu L."/>
            <person name="Ma J."/>
        </authorList>
    </citation>
    <scope>NUCLEOTIDE SEQUENCE [LARGE SCALE GENOMIC DNA]</scope>
    <source>
        <strain evidence="10">CGMCC 4.5581</strain>
    </source>
</reference>
<evidence type="ECO:0000256" key="3">
    <source>
        <dbReference type="ARBA" id="ARBA00022989"/>
    </source>
</evidence>